<organism evidence="6 7">
    <name type="scientific">Prauserella cavernicola</name>
    <dbReference type="NCBI Taxonomy" id="2800127"/>
    <lineage>
        <taxon>Bacteria</taxon>
        <taxon>Bacillati</taxon>
        <taxon>Actinomycetota</taxon>
        <taxon>Actinomycetes</taxon>
        <taxon>Pseudonocardiales</taxon>
        <taxon>Pseudonocardiaceae</taxon>
        <taxon>Prauserella</taxon>
    </lineage>
</organism>
<sequence>MRTSRRLGRSIFGGVAIVALVASGCTNTAPEQAPTTERGTSSRPAPSTPAPSASAPSATARPAPPPSANGLQSAYVNTVNRVLPSVVQIETGQGLGSGVVYDDSGHIVTNAHVVGDQTRFTVRTAHSSAPLNATLVAASPPDDLAVIKVSGDTSLRPATFGDSQQLRVGDIVLAMGSPLGLSSSVTEGIVSATGRTVTEPAQGGGPGPTIPNTIQTSAAINPGNSGGALVDLAGKVVGIPTLAAVDEQIGGSAVGIGFAIPSSTVTSIADQIIANGKVIHSHRAALGVTVSTVVNDNGAPTGAAIVAVVRGGPAAEAGLRRDDTIVAINRTNITSVADLTTFLAQQQPGDKVTVTYQRSGAEQTVDVVLGELPGG</sequence>
<feature type="domain" description="PDZ" evidence="5">
    <location>
        <begin position="275"/>
        <end position="360"/>
    </location>
</feature>
<dbReference type="PANTHER" id="PTHR43343">
    <property type="entry name" value="PEPTIDASE S12"/>
    <property type="match status" value="1"/>
</dbReference>
<dbReference type="Gene3D" id="2.40.10.120">
    <property type="match status" value="1"/>
</dbReference>
<reference evidence="6" key="1">
    <citation type="submission" date="2020-12" db="EMBL/GenBank/DDBJ databases">
        <title>Prauserella sp. ASG 168, a novel actinomycete isolated from cave rock.</title>
        <authorList>
            <person name="Suriyachadkun C."/>
        </authorList>
    </citation>
    <scope>NUCLEOTIDE SEQUENCE</scope>
    <source>
        <strain evidence="6">ASG 168</strain>
    </source>
</reference>
<feature type="chain" id="PRO_5039599627" evidence="4">
    <location>
        <begin position="29"/>
        <end position="375"/>
    </location>
</feature>
<proteinExistence type="predicted"/>
<dbReference type="InterPro" id="IPR001478">
    <property type="entry name" value="PDZ"/>
</dbReference>
<keyword evidence="2" id="KW-0378">Hydrolase</keyword>
<feature type="signal peptide" evidence="4">
    <location>
        <begin position="1"/>
        <end position="28"/>
    </location>
</feature>
<dbReference type="SUPFAM" id="SSF50156">
    <property type="entry name" value="PDZ domain-like"/>
    <property type="match status" value="1"/>
</dbReference>
<dbReference type="SMART" id="SM00228">
    <property type="entry name" value="PDZ"/>
    <property type="match status" value="1"/>
</dbReference>
<dbReference type="Pfam" id="PF13365">
    <property type="entry name" value="Trypsin_2"/>
    <property type="match status" value="1"/>
</dbReference>
<dbReference type="PRINTS" id="PR00834">
    <property type="entry name" value="PROTEASES2C"/>
</dbReference>
<comment type="caution">
    <text evidence="6">The sequence shown here is derived from an EMBL/GenBank/DDBJ whole genome shotgun (WGS) entry which is preliminary data.</text>
</comment>
<name>A0A934QVM3_9PSEU</name>
<dbReference type="AlphaFoldDB" id="A0A934QVM3"/>
<dbReference type="InterPro" id="IPR036034">
    <property type="entry name" value="PDZ_sf"/>
</dbReference>
<dbReference type="InterPro" id="IPR001940">
    <property type="entry name" value="Peptidase_S1C"/>
</dbReference>
<gene>
    <name evidence="6" type="ORF">JHE00_23755</name>
</gene>
<dbReference type="GO" id="GO:0004252">
    <property type="term" value="F:serine-type endopeptidase activity"/>
    <property type="evidence" value="ECO:0007669"/>
    <property type="project" value="InterPro"/>
</dbReference>
<keyword evidence="4" id="KW-0732">Signal</keyword>
<dbReference type="SUPFAM" id="SSF50494">
    <property type="entry name" value="Trypsin-like serine proteases"/>
    <property type="match status" value="1"/>
</dbReference>
<dbReference type="RefSeq" id="WP_200321864.1">
    <property type="nucleotide sequence ID" value="NZ_JAENJH010000006.1"/>
</dbReference>
<evidence type="ECO:0000256" key="4">
    <source>
        <dbReference type="SAM" id="SignalP"/>
    </source>
</evidence>
<accession>A0A934QVM3</accession>
<dbReference type="Proteomes" id="UP000635245">
    <property type="component" value="Unassembled WGS sequence"/>
</dbReference>
<feature type="compositionally biased region" description="Low complexity" evidence="3">
    <location>
        <begin position="41"/>
        <end position="61"/>
    </location>
</feature>
<keyword evidence="1" id="KW-0645">Protease</keyword>
<feature type="region of interest" description="Disordered" evidence="3">
    <location>
        <begin position="28"/>
        <end position="72"/>
    </location>
</feature>
<dbReference type="Gene3D" id="2.30.42.10">
    <property type="match status" value="1"/>
</dbReference>
<dbReference type="PANTHER" id="PTHR43343:SF3">
    <property type="entry name" value="PROTEASE DO-LIKE 8, CHLOROPLASTIC"/>
    <property type="match status" value="1"/>
</dbReference>
<dbReference type="Pfam" id="PF13180">
    <property type="entry name" value="PDZ_2"/>
    <property type="match status" value="1"/>
</dbReference>
<evidence type="ECO:0000256" key="3">
    <source>
        <dbReference type="SAM" id="MobiDB-lite"/>
    </source>
</evidence>
<evidence type="ECO:0000256" key="2">
    <source>
        <dbReference type="ARBA" id="ARBA00022801"/>
    </source>
</evidence>
<evidence type="ECO:0000259" key="5">
    <source>
        <dbReference type="PROSITE" id="PS50106"/>
    </source>
</evidence>
<dbReference type="EMBL" id="JAENJH010000006">
    <property type="protein sequence ID" value="MBK1787350.1"/>
    <property type="molecule type" value="Genomic_DNA"/>
</dbReference>
<dbReference type="GO" id="GO:0006508">
    <property type="term" value="P:proteolysis"/>
    <property type="evidence" value="ECO:0007669"/>
    <property type="project" value="UniProtKB-KW"/>
</dbReference>
<dbReference type="InterPro" id="IPR051201">
    <property type="entry name" value="Chloro_Bact_Ser_Proteases"/>
</dbReference>
<dbReference type="PROSITE" id="PS51257">
    <property type="entry name" value="PROKAR_LIPOPROTEIN"/>
    <property type="match status" value="1"/>
</dbReference>
<protein>
    <submittedName>
        <fullName evidence="6">Trypsin-like peptidase domain-containing protein</fullName>
    </submittedName>
</protein>
<keyword evidence="7" id="KW-1185">Reference proteome</keyword>
<evidence type="ECO:0000313" key="6">
    <source>
        <dbReference type="EMBL" id="MBK1787350.1"/>
    </source>
</evidence>
<dbReference type="PROSITE" id="PS50106">
    <property type="entry name" value="PDZ"/>
    <property type="match status" value="1"/>
</dbReference>
<dbReference type="InterPro" id="IPR009003">
    <property type="entry name" value="Peptidase_S1_PA"/>
</dbReference>
<evidence type="ECO:0000313" key="7">
    <source>
        <dbReference type="Proteomes" id="UP000635245"/>
    </source>
</evidence>
<feature type="compositionally biased region" description="Polar residues" evidence="3">
    <location>
        <begin position="28"/>
        <end position="39"/>
    </location>
</feature>
<evidence type="ECO:0000256" key="1">
    <source>
        <dbReference type="ARBA" id="ARBA00022670"/>
    </source>
</evidence>